<evidence type="ECO:0000259" key="2">
    <source>
        <dbReference type="Pfam" id="PF07894"/>
    </source>
</evidence>
<dbReference type="InterPro" id="IPR012461">
    <property type="entry name" value="SACK1"/>
</dbReference>
<dbReference type="Gene3D" id="3.30.870.10">
    <property type="entry name" value="Endonuclease Chain A"/>
    <property type="match status" value="1"/>
</dbReference>
<organism evidence="3 4">
    <name type="scientific">Amphilophus citrinellus</name>
    <name type="common">Midas cichlid</name>
    <name type="synonym">Cichlasoma citrinellum</name>
    <dbReference type="NCBI Taxonomy" id="61819"/>
    <lineage>
        <taxon>Eukaryota</taxon>
        <taxon>Metazoa</taxon>
        <taxon>Chordata</taxon>
        <taxon>Craniata</taxon>
        <taxon>Vertebrata</taxon>
        <taxon>Euteleostomi</taxon>
        <taxon>Actinopterygii</taxon>
        <taxon>Neopterygii</taxon>
        <taxon>Teleostei</taxon>
        <taxon>Neoteleostei</taxon>
        <taxon>Acanthomorphata</taxon>
        <taxon>Ovalentaria</taxon>
        <taxon>Cichlomorphae</taxon>
        <taxon>Cichliformes</taxon>
        <taxon>Cichlidae</taxon>
        <taxon>New World cichlids</taxon>
        <taxon>Cichlasomatinae</taxon>
        <taxon>Heroini</taxon>
        <taxon>Amphilophus</taxon>
    </lineage>
</organism>
<name>A0A3Q0RTV2_AMPCI</name>
<feature type="domain" description="Scaffolding anchor of CK1" evidence="2">
    <location>
        <begin position="177"/>
        <end position="260"/>
    </location>
</feature>
<evidence type="ECO:0000313" key="3">
    <source>
        <dbReference type="Ensembl" id="ENSACIP00000014141.1"/>
    </source>
</evidence>
<protein>
    <recommendedName>
        <fullName evidence="2">Scaffolding anchor of CK1 domain-containing protein</fullName>
    </recommendedName>
</protein>
<feature type="domain" description="Scaffolding anchor of CK1" evidence="2">
    <location>
        <begin position="44"/>
        <end position="153"/>
    </location>
</feature>
<dbReference type="InterPro" id="IPR050944">
    <property type="entry name" value="FAM83"/>
</dbReference>
<dbReference type="STRING" id="61819.ENSACIP00000014141"/>
<dbReference type="Pfam" id="PF07894">
    <property type="entry name" value="SACK1"/>
    <property type="match status" value="2"/>
</dbReference>
<dbReference type="Ensembl" id="ENSACIT00000014522.1">
    <property type="protein sequence ID" value="ENSACIP00000014141.1"/>
    <property type="gene ID" value="ENSACIG00000010999.1"/>
</dbReference>
<dbReference type="AlphaFoldDB" id="A0A3Q0RTV2"/>
<dbReference type="Proteomes" id="UP000261340">
    <property type="component" value="Unplaced"/>
</dbReference>
<reference evidence="3" key="1">
    <citation type="submission" date="2025-08" db="UniProtKB">
        <authorList>
            <consortium name="Ensembl"/>
        </authorList>
    </citation>
    <scope>IDENTIFICATION</scope>
</reference>
<dbReference type="SUPFAM" id="SSF56024">
    <property type="entry name" value="Phospholipase D/nuclease"/>
    <property type="match status" value="1"/>
</dbReference>
<accession>A0A3Q0RTV2</accession>
<dbReference type="PANTHER" id="PTHR16181">
    <property type="entry name" value="PROTEIN FAM83A-RELATED"/>
    <property type="match status" value="1"/>
</dbReference>
<dbReference type="PANTHER" id="PTHR16181:SF29">
    <property type="entry name" value="PROTEIN FAM83A-RELATED"/>
    <property type="match status" value="1"/>
</dbReference>
<comment type="similarity">
    <text evidence="1">Belongs to the FAM83 family.</text>
</comment>
<sequence length="396" mass="44986">MRLQIQFYTLPINLPVRLNRSKKKTVRRRAASQIKNAWHYNPSHASHTERGAVEKLLSEGPEAFYSSLIKERSGCFLSSEEVSQLPRWVQNYHFNEPQVQQENGVESISEMEDFCSSYFPCHSDLPVPDLELGWPEKFPLVEIPSVTVHIIFMDKHNSSFHMSRDEVLNTSKRKLYFLLTYLVNIRVRVIGGRSFGLRDGRKVVGEMKEKFLLLDLETVIHGSYSFTWTDARLHRQLITVLKGPVVDSFDREFRTLYGNSFPVPTAVSHVNCYHHQKDISAHRLQKKTSVGPEITDPPSPTADSPVDWEVLGFFPEDTSLPASPLYCWGSSCHALSISAPLTSFTPQVFIPPLQAIKVSHLSPLLCVLLFPSLQPQLVLAELCPSLRQQGALLFTK</sequence>
<keyword evidence="4" id="KW-1185">Reference proteome</keyword>
<dbReference type="GO" id="GO:0019901">
    <property type="term" value="F:protein kinase binding"/>
    <property type="evidence" value="ECO:0007669"/>
    <property type="project" value="TreeGrafter"/>
</dbReference>
<reference evidence="3" key="2">
    <citation type="submission" date="2025-09" db="UniProtKB">
        <authorList>
            <consortium name="Ensembl"/>
        </authorList>
    </citation>
    <scope>IDENTIFICATION</scope>
</reference>
<evidence type="ECO:0000313" key="4">
    <source>
        <dbReference type="Proteomes" id="UP000261340"/>
    </source>
</evidence>
<dbReference type="GeneTree" id="ENSGT00940000164021"/>
<proteinExistence type="inferred from homology"/>
<evidence type="ECO:0000256" key="1">
    <source>
        <dbReference type="ARBA" id="ARBA00006937"/>
    </source>
</evidence>
<dbReference type="GO" id="GO:0007165">
    <property type="term" value="P:signal transduction"/>
    <property type="evidence" value="ECO:0007669"/>
    <property type="project" value="TreeGrafter"/>
</dbReference>